<dbReference type="Pfam" id="PF12869">
    <property type="entry name" value="tRNA_anti-like"/>
    <property type="match status" value="1"/>
</dbReference>
<protein>
    <recommendedName>
        <fullName evidence="4">tRNA_anti-like</fullName>
    </recommendedName>
</protein>
<keyword evidence="1" id="KW-0472">Membrane</keyword>
<evidence type="ECO:0000313" key="3">
    <source>
        <dbReference type="Proteomes" id="UP000248745"/>
    </source>
</evidence>
<sequence>MKKKNILLVLLGIVVIVIIVGVRMWNKPHPKAEDAKGIPVTAVALFKDYSTDENAANTKYLNKVLEVNGTVASIDTNQEGGIAVILASDDIMSGVMCTMRDKNQTVAKGNTVTLKGFCSGFVSDVKLTDCVVK</sequence>
<comment type="caution">
    <text evidence="2">The sequence shown here is derived from an EMBL/GenBank/DDBJ whole genome shotgun (WGS) entry which is preliminary data.</text>
</comment>
<dbReference type="AlphaFoldDB" id="A0A2W2A6B7"/>
<reference evidence="2 3" key="1">
    <citation type="submission" date="2018-06" db="EMBL/GenBank/DDBJ databases">
        <title>Mucibacter soli gen. nov., sp. nov., a new member of the family Chitinophagaceae producing mucin.</title>
        <authorList>
            <person name="Kim M.-K."/>
            <person name="Park S."/>
            <person name="Kim T.-S."/>
            <person name="Joung Y."/>
            <person name="Han J.-H."/>
            <person name="Kim S.B."/>
        </authorList>
    </citation>
    <scope>NUCLEOTIDE SEQUENCE [LARGE SCALE GENOMIC DNA]</scope>
    <source>
        <strain evidence="2 3">R1-15</strain>
    </source>
</reference>
<organism evidence="2 3">
    <name type="scientific">Taibaiella soli</name>
    <dbReference type="NCBI Taxonomy" id="1649169"/>
    <lineage>
        <taxon>Bacteria</taxon>
        <taxon>Pseudomonadati</taxon>
        <taxon>Bacteroidota</taxon>
        <taxon>Chitinophagia</taxon>
        <taxon>Chitinophagales</taxon>
        <taxon>Chitinophagaceae</taxon>
        <taxon>Taibaiella</taxon>
    </lineage>
</organism>
<keyword evidence="3" id="KW-1185">Reference proteome</keyword>
<evidence type="ECO:0008006" key="4">
    <source>
        <dbReference type="Google" id="ProtNLM"/>
    </source>
</evidence>
<proteinExistence type="predicted"/>
<name>A0A2W2A6B7_9BACT</name>
<keyword evidence="1" id="KW-0812">Transmembrane</keyword>
<feature type="transmembrane region" description="Helical" evidence="1">
    <location>
        <begin position="6"/>
        <end position="26"/>
    </location>
</feature>
<dbReference type="InterPro" id="IPR024422">
    <property type="entry name" value="Protein_unknown_function_OB"/>
</dbReference>
<dbReference type="RefSeq" id="WP_111000996.1">
    <property type="nucleotide sequence ID" value="NZ_QKTW01000030.1"/>
</dbReference>
<gene>
    <name evidence="2" type="ORF">DN068_21360</name>
</gene>
<keyword evidence="1" id="KW-1133">Transmembrane helix</keyword>
<evidence type="ECO:0000313" key="2">
    <source>
        <dbReference type="EMBL" id="PZF70795.1"/>
    </source>
</evidence>
<evidence type="ECO:0000256" key="1">
    <source>
        <dbReference type="SAM" id="Phobius"/>
    </source>
</evidence>
<accession>A0A2W2A6B7</accession>
<dbReference type="EMBL" id="QKTW01000030">
    <property type="protein sequence ID" value="PZF70795.1"/>
    <property type="molecule type" value="Genomic_DNA"/>
</dbReference>
<dbReference type="OrthoDB" id="673558at2"/>
<dbReference type="Proteomes" id="UP000248745">
    <property type="component" value="Unassembled WGS sequence"/>
</dbReference>